<dbReference type="Gene3D" id="3.40.1190.20">
    <property type="match status" value="1"/>
</dbReference>
<dbReference type="AlphaFoldDB" id="A0A4Y8AIV4"/>
<dbReference type="GO" id="GO:0003824">
    <property type="term" value="F:catalytic activity"/>
    <property type="evidence" value="ECO:0007669"/>
    <property type="project" value="UniProtKB-ARBA"/>
</dbReference>
<name>A0A4Y8AIV4_9SPHI</name>
<organism evidence="1 2">
    <name type="scientific">Mucilaginibacter phyllosphaerae</name>
    <dbReference type="NCBI Taxonomy" id="1812349"/>
    <lineage>
        <taxon>Bacteria</taxon>
        <taxon>Pseudomonadati</taxon>
        <taxon>Bacteroidota</taxon>
        <taxon>Sphingobacteriia</taxon>
        <taxon>Sphingobacteriales</taxon>
        <taxon>Sphingobacteriaceae</taxon>
        <taxon>Mucilaginibacter</taxon>
    </lineage>
</organism>
<dbReference type="SUPFAM" id="SSF53613">
    <property type="entry name" value="Ribokinase-like"/>
    <property type="match status" value="1"/>
</dbReference>
<evidence type="ECO:0000313" key="1">
    <source>
        <dbReference type="EMBL" id="TEW68980.1"/>
    </source>
</evidence>
<gene>
    <name evidence="1" type="ORF">E2R65_02095</name>
</gene>
<dbReference type="EMBL" id="SNQG01000001">
    <property type="protein sequence ID" value="TEW68980.1"/>
    <property type="molecule type" value="Genomic_DNA"/>
</dbReference>
<sequence length="383" mass="41257">MLWYCWIKMPHQNWSTHPDMDSKLTQIQQALQNAPTLLAQKKVAAGFDGFIDSIVKVVNYKTDGAGTVFFKTINEFGSYISSKGGSGFSLESEELVQKLGGNMPIMANALAGMGVGVNCVGAFGVPAIAPAFTGMHANCMLHSYTNPGFTTAMEFADGKIMLAQMTDLNHADWHTIRQTVGPDKLKAVFTAADLICLVNWSELDHSNSMWQGLLDDILRGQAATPKQFFFDLSDCSKRSKEAITSAIKLIAQFGAHGQVTLSLNRNEANILYQTLANDEPLADIQAIGNKLFAGLKVDTLIIHHSKISIAWDNSGTCTALPAYIAQPLIATGAGDNFNAGYCLGKLLGLDAEASLIIANTTSNIYMRTGQSPNIPALVARFGN</sequence>
<proteinExistence type="predicted"/>
<dbReference type="InterPro" id="IPR057621">
    <property type="entry name" value="Khk_prokaryotic"/>
</dbReference>
<evidence type="ECO:0000313" key="2">
    <source>
        <dbReference type="Proteomes" id="UP000297248"/>
    </source>
</evidence>
<dbReference type="Pfam" id="PF25270">
    <property type="entry name" value="Khk"/>
    <property type="match status" value="1"/>
</dbReference>
<reference evidence="1 2" key="1">
    <citation type="journal article" date="2016" name="Int. J. Syst. Evol. Microbiol.">
        <title>Proposal of Mucilaginibacter phyllosphaerae sp. nov. isolated from the phyllosphere of Galium album.</title>
        <authorList>
            <person name="Aydogan E.L."/>
            <person name="Busse H.J."/>
            <person name="Moser G."/>
            <person name="Muller C."/>
            <person name="Kampfer P."/>
            <person name="Glaeser S.P."/>
        </authorList>
    </citation>
    <scope>NUCLEOTIDE SEQUENCE [LARGE SCALE GENOMIC DNA]</scope>
    <source>
        <strain evidence="1 2">PP-F2FG21</strain>
    </source>
</reference>
<comment type="caution">
    <text evidence="1">The sequence shown here is derived from an EMBL/GenBank/DDBJ whole genome shotgun (WGS) entry which is preliminary data.</text>
</comment>
<dbReference type="InterPro" id="IPR029056">
    <property type="entry name" value="Ribokinase-like"/>
</dbReference>
<accession>A0A4Y8AIV4</accession>
<dbReference type="Proteomes" id="UP000297248">
    <property type="component" value="Unassembled WGS sequence"/>
</dbReference>
<protein>
    <submittedName>
        <fullName evidence="1">Uncharacterized protein</fullName>
    </submittedName>
</protein>